<dbReference type="Proteomes" id="UP001244011">
    <property type="component" value="Unassembled WGS sequence"/>
</dbReference>
<evidence type="ECO:0000313" key="4">
    <source>
        <dbReference type="Proteomes" id="UP001244011"/>
    </source>
</evidence>
<keyword evidence="1" id="KW-0812">Transmembrane</keyword>
<protein>
    <submittedName>
        <fullName evidence="3">Antigenic cell wall protein</fullName>
    </submittedName>
</protein>
<feature type="transmembrane region" description="Helical" evidence="1">
    <location>
        <begin position="43"/>
        <end position="64"/>
    </location>
</feature>
<keyword evidence="4" id="KW-1185">Reference proteome</keyword>
<proteinExistence type="predicted"/>
<reference evidence="3" key="1">
    <citation type="submission" date="2023-06" db="EMBL/GenBank/DDBJ databases">
        <title>Genome-scale phylogeny and comparative genomics of the fungal order Sordariales.</title>
        <authorList>
            <consortium name="Lawrence Berkeley National Laboratory"/>
            <person name="Hensen N."/>
            <person name="Bonometti L."/>
            <person name="Westerberg I."/>
            <person name="Brannstrom I.O."/>
            <person name="Guillou S."/>
            <person name="Cros-Aarteil S."/>
            <person name="Calhoun S."/>
            <person name="Haridas S."/>
            <person name="Kuo A."/>
            <person name="Mondo S."/>
            <person name="Pangilinan J."/>
            <person name="Riley R."/>
            <person name="Labutti K."/>
            <person name="Andreopoulos B."/>
            <person name="Lipzen A."/>
            <person name="Chen C."/>
            <person name="Yanf M."/>
            <person name="Daum C."/>
            <person name="Ng V."/>
            <person name="Clum A."/>
            <person name="Steindorff A."/>
            <person name="Ohm R."/>
            <person name="Martin F."/>
            <person name="Silar P."/>
            <person name="Natvig D."/>
            <person name="Lalanne C."/>
            <person name="Gautier V."/>
            <person name="Ament-Velasquez S.L."/>
            <person name="Kruys A."/>
            <person name="Hutchinson M.I."/>
            <person name="Powell A.J."/>
            <person name="Barry K."/>
            <person name="Miller A.N."/>
            <person name="Grigoriev I.V."/>
            <person name="Debuchy R."/>
            <person name="Gladieux P."/>
            <person name="Thoren M.H."/>
            <person name="Johannesson H."/>
        </authorList>
    </citation>
    <scope>NUCLEOTIDE SEQUENCE</scope>
    <source>
        <strain evidence="3">8032-3</strain>
    </source>
</reference>
<dbReference type="PANTHER" id="PTHR38123">
    <property type="entry name" value="CELL WALL SERINE-THREONINE-RICH GALACTOMANNOPROTEIN MP1 (AFU_ORTHOLOGUE AFUA_4G03240)"/>
    <property type="match status" value="1"/>
</dbReference>
<evidence type="ECO:0000256" key="2">
    <source>
        <dbReference type="SAM" id="SignalP"/>
    </source>
</evidence>
<accession>A0AAJ0BZT9</accession>
<sequence>MHMTKFLPAAALLIGNVLADGAAIVAALGTIAADTADLNNTVLVWNGGLLGTLPIIATSTALLVNINKATSTAESSDELSVVEAVTVSLATQALIQDLDTTLTTMIAAKSKFDPLFLSPVILVDLELDKVATDKLSKAIKSKLPADVASAADQLAAQIDAAFDEAINVYKGPW</sequence>
<keyword evidence="1" id="KW-1133">Transmembrane helix</keyword>
<gene>
    <name evidence="3" type="ORF">QBC33DRAFT_538554</name>
</gene>
<comment type="caution">
    <text evidence="3">The sequence shown here is derived from an EMBL/GenBank/DDBJ whole genome shotgun (WGS) entry which is preliminary data.</text>
</comment>
<dbReference type="Pfam" id="PF12296">
    <property type="entry name" value="HsbA"/>
    <property type="match status" value="1"/>
</dbReference>
<dbReference type="GeneID" id="85311086"/>
<dbReference type="RefSeq" id="XP_060283727.1">
    <property type="nucleotide sequence ID" value="XM_060427899.1"/>
</dbReference>
<dbReference type="AlphaFoldDB" id="A0AAJ0BZT9"/>
<keyword evidence="2" id="KW-0732">Signal</keyword>
<evidence type="ECO:0000313" key="3">
    <source>
        <dbReference type="EMBL" id="KAK1767514.1"/>
    </source>
</evidence>
<feature type="signal peptide" evidence="2">
    <location>
        <begin position="1"/>
        <end position="19"/>
    </location>
</feature>
<organism evidence="3 4">
    <name type="scientific">Phialemonium atrogriseum</name>
    <dbReference type="NCBI Taxonomy" id="1093897"/>
    <lineage>
        <taxon>Eukaryota</taxon>
        <taxon>Fungi</taxon>
        <taxon>Dikarya</taxon>
        <taxon>Ascomycota</taxon>
        <taxon>Pezizomycotina</taxon>
        <taxon>Sordariomycetes</taxon>
        <taxon>Sordariomycetidae</taxon>
        <taxon>Cephalothecales</taxon>
        <taxon>Cephalothecaceae</taxon>
        <taxon>Phialemonium</taxon>
    </lineage>
</organism>
<feature type="chain" id="PRO_5042589769" evidence="2">
    <location>
        <begin position="20"/>
        <end position="173"/>
    </location>
</feature>
<dbReference type="Gene3D" id="1.20.1280.140">
    <property type="match status" value="1"/>
</dbReference>
<dbReference type="EMBL" id="MU839008">
    <property type="protein sequence ID" value="KAK1767514.1"/>
    <property type="molecule type" value="Genomic_DNA"/>
</dbReference>
<dbReference type="GO" id="GO:0005576">
    <property type="term" value="C:extracellular region"/>
    <property type="evidence" value="ECO:0007669"/>
    <property type="project" value="TreeGrafter"/>
</dbReference>
<name>A0AAJ0BZT9_9PEZI</name>
<keyword evidence="1" id="KW-0472">Membrane</keyword>
<dbReference type="PANTHER" id="PTHR38123:SF4">
    <property type="entry name" value="CELL WALL GALACTOMANNOPROTEIN, PUTATIVE (AFU_ORTHOLOGUE AFUA_4G00870)-RELATED"/>
    <property type="match status" value="1"/>
</dbReference>
<evidence type="ECO:0000256" key="1">
    <source>
        <dbReference type="SAM" id="Phobius"/>
    </source>
</evidence>
<dbReference type="InterPro" id="IPR021054">
    <property type="entry name" value="Cell_wall_mannoprotein_1"/>
</dbReference>